<feature type="compositionally biased region" description="Basic and acidic residues" evidence="1">
    <location>
        <begin position="280"/>
        <end position="292"/>
    </location>
</feature>
<feature type="compositionally biased region" description="Basic and acidic residues" evidence="1">
    <location>
        <begin position="483"/>
        <end position="499"/>
    </location>
</feature>
<name>A0A6A5TVS4_9PLEO</name>
<feature type="region of interest" description="Disordered" evidence="1">
    <location>
        <begin position="568"/>
        <end position="593"/>
    </location>
</feature>
<feature type="region of interest" description="Disordered" evidence="1">
    <location>
        <begin position="15"/>
        <end position="65"/>
    </location>
</feature>
<evidence type="ECO:0000313" key="3">
    <source>
        <dbReference type="Proteomes" id="UP000800035"/>
    </source>
</evidence>
<feature type="compositionally biased region" description="Low complexity" evidence="1">
    <location>
        <begin position="571"/>
        <end position="580"/>
    </location>
</feature>
<feature type="compositionally biased region" description="Basic and acidic residues" evidence="1">
    <location>
        <begin position="222"/>
        <end position="243"/>
    </location>
</feature>
<dbReference type="Pfam" id="PF20566">
    <property type="entry name" value="Eap1"/>
    <property type="match status" value="1"/>
</dbReference>
<feature type="compositionally biased region" description="Basic and acidic residues" evidence="1">
    <location>
        <begin position="15"/>
        <end position="25"/>
    </location>
</feature>
<dbReference type="InterPro" id="IPR046784">
    <property type="entry name" value="Eap1"/>
</dbReference>
<organism evidence="2 3">
    <name type="scientific">Byssothecium circinans</name>
    <dbReference type="NCBI Taxonomy" id="147558"/>
    <lineage>
        <taxon>Eukaryota</taxon>
        <taxon>Fungi</taxon>
        <taxon>Dikarya</taxon>
        <taxon>Ascomycota</taxon>
        <taxon>Pezizomycotina</taxon>
        <taxon>Dothideomycetes</taxon>
        <taxon>Pleosporomycetidae</taxon>
        <taxon>Pleosporales</taxon>
        <taxon>Massarineae</taxon>
        <taxon>Massarinaceae</taxon>
        <taxon>Byssothecium</taxon>
    </lineage>
</organism>
<feature type="region of interest" description="Disordered" evidence="1">
    <location>
        <begin position="273"/>
        <end position="292"/>
    </location>
</feature>
<feature type="compositionally biased region" description="Basic and acidic residues" evidence="1">
    <location>
        <begin position="200"/>
        <end position="211"/>
    </location>
</feature>
<keyword evidence="3" id="KW-1185">Reference proteome</keyword>
<dbReference type="EMBL" id="ML976993">
    <property type="protein sequence ID" value="KAF1955839.1"/>
    <property type="molecule type" value="Genomic_DNA"/>
</dbReference>
<feature type="region of interest" description="Disordered" evidence="1">
    <location>
        <begin position="359"/>
        <end position="516"/>
    </location>
</feature>
<evidence type="ECO:0000313" key="2">
    <source>
        <dbReference type="EMBL" id="KAF1955839.1"/>
    </source>
</evidence>
<feature type="compositionally biased region" description="Gly residues" evidence="1">
    <location>
        <begin position="745"/>
        <end position="757"/>
    </location>
</feature>
<feature type="compositionally biased region" description="Basic and acidic residues" evidence="1">
    <location>
        <begin position="115"/>
        <end position="142"/>
    </location>
</feature>
<dbReference type="OrthoDB" id="2504266at2759"/>
<feature type="compositionally biased region" description="Pro residues" evidence="1">
    <location>
        <begin position="759"/>
        <end position="777"/>
    </location>
</feature>
<feature type="compositionally biased region" description="Pro residues" evidence="1">
    <location>
        <begin position="684"/>
        <end position="700"/>
    </location>
</feature>
<feature type="compositionally biased region" description="Polar residues" evidence="1">
    <location>
        <begin position="460"/>
        <end position="480"/>
    </location>
</feature>
<feature type="compositionally biased region" description="Pro residues" evidence="1">
    <location>
        <begin position="732"/>
        <end position="741"/>
    </location>
</feature>
<feature type="region of interest" description="Disordered" evidence="1">
    <location>
        <begin position="607"/>
        <end position="650"/>
    </location>
</feature>
<accession>A0A6A5TVS4</accession>
<feature type="compositionally biased region" description="Basic and acidic residues" evidence="1">
    <location>
        <begin position="252"/>
        <end position="262"/>
    </location>
</feature>
<proteinExistence type="predicted"/>
<feature type="compositionally biased region" description="Low complexity" evidence="1">
    <location>
        <begin position="40"/>
        <end position="51"/>
    </location>
</feature>
<reference evidence="2" key="1">
    <citation type="journal article" date="2020" name="Stud. Mycol.">
        <title>101 Dothideomycetes genomes: a test case for predicting lifestyles and emergence of pathogens.</title>
        <authorList>
            <person name="Haridas S."/>
            <person name="Albert R."/>
            <person name="Binder M."/>
            <person name="Bloem J."/>
            <person name="Labutti K."/>
            <person name="Salamov A."/>
            <person name="Andreopoulos B."/>
            <person name="Baker S."/>
            <person name="Barry K."/>
            <person name="Bills G."/>
            <person name="Bluhm B."/>
            <person name="Cannon C."/>
            <person name="Castanera R."/>
            <person name="Culley D."/>
            <person name="Daum C."/>
            <person name="Ezra D."/>
            <person name="Gonzalez J."/>
            <person name="Henrissat B."/>
            <person name="Kuo A."/>
            <person name="Liang C."/>
            <person name="Lipzen A."/>
            <person name="Lutzoni F."/>
            <person name="Magnuson J."/>
            <person name="Mondo S."/>
            <person name="Nolan M."/>
            <person name="Ohm R."/>
            <person name="Pangilinan J."/>
            <person name="Park H.-J."/>
            <person name="Ramirez L."/>
            <person name="Alfaro M."/>
            <person name="Sun H."/>
            <person name="Tritt A."/>
            <person name="Yoshinaga Y."/>
            <person name="Zwiers L.-H."/>
            <person name="Turgeon B."/>
            <person name="Goodwin S."/>
            <person name="Spatafora J."/>
            <person name="Crous P."/>
            <person name="Grigoriev I."/>
        </authorList>
    </citation>
    <scope>NUCLEOTIDE SEQUENCE</scope>
    <source>
        <strain evidence="2">CBS 675.92</strain>
    </source>
</reference>
<feature type="region of interest" description="Disordered" evidence="1">
    <location>
        <begin position="679"/>
        <end position="809"/>
    </location>
</feature>
<dbReference type="AlphaFoldDB" id="A0A6A5TVS4"/>
<feature type="compositionally biased region" description="Basic and acidic residues" evidence="1">
    <location>
        <begin position="168"/>
        <end position="186"/>
    </location>
</feature>
<feature type="compositionally biased region" description="Low complexity" evidence="1">
    <location>
        <begin position="616"/>
        <end position="625"/>
    </location>
</feature>
<feature type="compositionally biased region" description="Polar residues" evidence="1">
    <location>
        <begin position="98"/>
        <end position="112"/>
    </location>
</feature>
<feature type="region of interest" description="Disordered" evidence="1">
    <location>
        <begin position="98"/>
        <end position="262"/>
    </location>
</feature>
<dbReference type="Proteomes" id="UP000800035">
    <property type="component" value="Unassembled WGS sequence"/>
</dbReference>
<gene>
    <name evidence="2" type="ORF">CC80DRAFT_516746</name>
</gene>
<sequence>MAGPKYTEAQLELLKDSPLVKKPDGLPDISQWMDVPAEQNNGNNNAGTNANRRARPTRTGDAATEALNNPMGQFARRQSTQHGEDTVLGPPKFNFASATRATKNKDATTAITSVDGEHVGDRFPKPERGERWRDGERNREKPYANGRRGAREDGEGWAPTNAKGRKSLNQDDFDRGFGRNGDRDAENGEGTTRRGNARWGRRDENAKEGEGNRFTPGGQGGWRDRERVKEREKDREWTRGTKEEDPEWMDAPVEKEAKVHTQEDFHRWLEQSRAKGNRASIEEHDEPQAEIDHAEEATPALPVAQPPPLKMALGLEPNLGGMFGAWGKDPLSEQALEAPPPKAKPDKKSRFMGTIISNKLLEEPVALPPQEQPGSPGMAPERNADREGFNRILQMLGGVSVNAAPSASPGIPTPTNDNRPRNIPLDFPHYSSPPAPETQNPRAPQPPNARDKQTLLENILGQQRLTGLESRQQGYSSMSPDNALHDRFGAPRAESRFPGEEYPSQPPPRNQNVQDPNLAVILNNRDANRERESKEFLLTLMQQPRNTPPQMLNHNVPRQAQENQSMSFFDQPGQRPQGQPKGRGGLPPGFMEDPRIFENEMMMRREAEHRERQLQMRELQQQQESMRTKPRGMPMGGFPSHDDPGMGLQRRNTAGEIPRQLTNMGIPSQPVPDLPSMYSGRQPGMPPTPQDRPNIAPPPGFTMRQPPGLGGPGLQQQMGPGPSFSAGNTPLGHPPGFPPPNNMRGGFGGPGGPGNGMQGPPPQGYFPPPGYGPPPPMNMRGEDPRMMFEQQFGGPGPRQQGRPGPPNMY</sequence>
<protein>
    <submittedName>
        <fullName evidence="2">Uncharacterized protein</fullName>
    </submittedName>
</protein>
<evidence type="ECO:0000256" key="1">
    <source>
        <dbReference type="SAM" id="MobiDB-lite"/>
    </source>
</evidence>